<evidence type="ECO:0000256" key="1">
    <source>
        <dbReference type="ARBA" id="ARBA00022679"/>
    </source>
</evidence>
<dbReference type="PRINTS" id="PR00094">
    <property type="entry name" value="ADENYLTKNASE"/>
</dbReference>
<dbReference type="GO" id="GO:0004017">
    <property type="term" value="F:AMP kinase activity"/>
    <property type="evidence" value="ECO:0007669"/>
    <property type="project" value="UniProtKB-UniRule"/>
</dbReference>
<sequence>MIILTGPPGSGKSVQGQLLAARRGWRWLSTGQLLRDQKEPAVMAELAAGRMIDDDLVNRVMERALHDAQDIERLVIDGFPRHLAQAEWLLATLPKHGREIKCVVVFDVSEDVIAQRLALRGRADDKPDIIRSRIADYRSQTEPIIDFYKQNGLSVCRLPAGGSIDDVYGRLQEIIERGC</sequence>
<dbReference type="InterPro" id="IPR033690">
    <property type="entry name" value="Adenylat_kinase_CS"/>
</dbReference>
<comment type="subcellular location">
    <subcellularLocation>
        <location evidence="5 7">Cytoplasm</location>
    </subcellularLocation>
</comment>
<comment type="caution">
    <text evidence="5">Lacks conserved residue(s) required for the propagation of feature annotation.</text>
</comment>
<name>A0A4Q0AJT9_9BACT</name>
<evidence type="ECO:0000313" key="9">
    <source>
        <dbReference type="Proteomes" id="UP000289269"/>
    </source>
</evidence>
<comment type="function">
    <text evidence="5">Catalyzes the reversible transfer of the terminal phosphate group between ATP and AMP. Plays an important role in cellular energy homeostasis and in adenine nucleotide metabolism.</text>
</comment>
<comment type="subunit">
    <text evidence="5 7">Monomer.</text>
</comment>
<feature type="binding site" evidence="5">
    <location>
        <position position="35"/>
    </location>
    <ligand>
        <name>AMP</name>
        <dbReference type="ChEBI" id="CHEBI:456215"/>
    </ligand>
</feature>
<dbReference type="PANTHER" id="PTHR23359">
    <property type="entry name" value="NUCLEOTIDE KINASE"/>
    <property type="match status" value="1"/>
</dbReference>
<keyword evidence="4 5" id="KW-0418">Kinase</keyword>
<evidence type="ECO:0000256" key="7">
    <source>
        <dbReference type="RuleBase" id="RU003331"/>
    </source>
</evidence>
<feature type="binding site" evidence="5">
    <location>
        <position position="162"/>
    </location>
    <ligand>
        <name>ATP</name>
        <dbReference type="ChEBI" id="CHEBI:30616"/>
    </ligand>
</feature>
<evidence type="ECO:0000256" key="6">
    <source>
        <dbReference type="RuleBase" id="RU003330"/>
    </source>
</evidence>
<dbReference type="SUPFAM" id="SSF52540">
    <property type="entry name" value="P-loop containing nucleoside triphosphate hydrolases"/>
    <property type="match status" value="1"/>
</dbReference>
<evidence type="ECO:0000256" key="2">
    <source>
        <dbReference type="ARBA" id="ARBA00022727"/>
    </source>
</evidence>
<feature type="binding site" evidence="5">
    <location>
        <begin position="78"/>
        <end position="81"/>
    </location>
    <ligand>
        <name>AMP</name>
        <dbReference type="ChEBI" id="CHEBI:456215"/>
    </ligand>
</feature>
<dbReference type="Pfam" id="PF00406">
    <property type="entry name" value="ADK"/>
    <property type="match status" value="1"/>
</dbReference>
<evidence type="ECO:0000256" key="3">
    <source>
        <dbReference type="ARBA" id="ARBA00022741"/>
    </source>
</evidence>
<keyword evidence="2 5" id="KW-0545">Nucleotide biosynthesis</keyword>
<keyword evidence="3 5" id="KW-0547">Nucleotide-binding</keyword>
<protein>
    <recommendedName>
        <fullName evidence="5 7">Adenylate kinase</fullName>
        <shortName evidence="5">AK</shortName>
        <ecNumber evidence="5 7">2.7.4.3</ecNumber>
    </recommendedName>
    <alternativeName>
        <fullName evidence="5">ATP-AMP transphosphorylase</fullName>
    </alternativeName>
    <alternativeName>
        <fullName evidence="5">ATP:AMP phosphotransferase</fullName>
    </alternativeName>
    <alternativeName>
        <fullName evidence="5">Adenylate monophosphate kinase</fullName>
    </alternativeName>
</protein>
<comment type="pathway">
    <text evidence="5">Purine metabolism; AMP biosynthesis via salvage pathway; AMP from ADP: step 1/1.</text>
</comment>
<proteinExistence type="inferred from homology"/>
<dbReference type="CDD" id="cd01428">
    <property type="entry name" value="ADK"/>
    <property type="match status" value="1"/>
</dbReference>
<feature type="binding site" evidence="5">
    <location>
        <position position="133"/>
    </location>
    <ligand>
        <name>AMP</name>
        <dbReference type="ChEBI" id="CHEBI:456215"/>
    </ligand>
</feature>
<reference evidence="8" key="1">
    <citation type="submission" date="2019-01" db="EMBL/GenBank/DDBJ databases">
        <title>Genomic signatures and co-occurrence patterns of the ultra-small Saccharimodia (Patescibacteria phylum) suggest a symbiotic lifestyle.</title>
        <authorList>
            <person name="Lemos L."/>
            <person name="Medeiros J."/>
            <person name="Andreote F."/>
            <person name="Fernandes G."/>
            <person name="Varani A."/>
            <person name="Oliveira G."/>
            <person name="Pylro V."/>
        </authorList>
    </citation>
    <scope>NUCLEOTIDE SEQUENCE [LARGE SCALE GENOMIC DNA]</scope>
    <source>
        <strain evidence="8">AMD01</strain>
    </source>
</reference>
<accession>A0A4Q0AJT9</accession>
<feature type="binding site" evidence="5">
    <location>
        <position position="122"/>
    </location>
    <ligand>
        <name>AMP</name>
        <dbReference type="ChEBI" id="CHEBI:456215"/>
    </ligand>
</feature>
<dbReference type="HAMAP" id="MF_00235">
    <property type="entry name" value="Adenylate_kinase_Adk"/>
    <property type="match status" value="1"/>
</dbReference>
<dbReference type="UniPathway" id="UPA00588">
    <property type="reaction ID" value="UER00649"/>
</dbReference>
<keyword evidence="5 7" id="KW-0067">ATP-binding</keyword>
<organism evidence="8 9">
    <name type="scientific">Candidatus Chaera renei</name>
    <dbReference type="NCBI Taxonomy" id="2506947"/>
    <lineage>
        <taxon>Bacteria</taxon>
        <taxon>Candidatus Saccharimonadota</taxon>
        <taxon>Candidatus Saccharimonadia</taxon>
        <taxon>Candidatus Saccharimonadales</taxon>
        <taxon>Candidatus Saccharimonadaceae</taxon>
        <taxon>Candidatus Chaera</taxon>
    </lineage>
</organism>
<feature type="binding site" evidence="5">
    <location>
        <position position="85"/>
    </location>
    <ligand>
        <name>AMP</name>
        <dbReference type="ChEBI" id="CHEBI:456215"/>
    </ligand>
</feature>
<dbReference type="Proteomes" id="UP000289269">
    <property type="component" value="Unassembled WGS sequence"/>
</dbReference>
<dbReference type="EMBL" id="SCKW01000002">
    <property type="protein sequence ID" value="RWZ79825.1"/>
    <property type="molecule type" value="Genomic_DNA"/>
</dbReference>
<feature type="binding site" evidence="5">
    <location>
        <position position="120"/>
    </location>
    <ligand>
        <name>ATP</name>
        <dbReference type="ChEBI" id="CHEBI:30616"/>
    </ligand>
</feature>
<comment type="similarity">
    <text evidence="5 6">Belongs to the adenylate kinase family.</text>
</comment>
<gene>
    <name evidence="5" type="primary">adk</name>
    <name evidence="8" type="ORF">EOT04_00340</name>
</gene>
<dbReference type="InterPro" id="IPR000850">
    <property type="entry name" value="Adenylat/UMP-CMP_kin"/>
</dbReference>
<comment type="domain">
    <text evidence="5">Consists of three domains, a large central CORE domain and two small peripheral domains, NMPbind and LID, which undergo movements during catalysis. The LID domain closes over the site of phosphoryl transfer upon ATP binding. Assembling and dissambling the active center during each catalytic cycle provides an effective means to prevent ATP hydrolysis.</text>
</comment>
<dbReference type="PROSITE" id="PS00113">
    <property type="entry name" value="ADENYLATE_KINASE"/>
    <property type="match status" value="1"/>
</dbReference>
<dbReference type="GO" id="GO:0044209">
    <property type="term" value="P:AMP salvage"/>
    <property type="evidence" value="ECO:0007669"/>
    <property type="project" value="UniProtKB-UniRule"/>
</dbReference>
<dbReference type="GO" id="GO:0005524">
    <property type="term" value="F:ATP binding"/>
    <property type="evidence" value="ECO:0007669"/>
    <property type="project" value="UniProtKB-UniRule"/>
</dbReference>
<dbReference type="InterPro" id="IPR027417">
    <property type="entry name" value="P-loop_NTPase"/>
</dbReference>
<keyword evidence="5" id="KW-0963">Cytoplasm</keyword>
<keyword evidence="1 5" id="KW-0808">Transferase</keyword>
<dbReference type="AlphaFoldDB" id="A0A4Q0AJT9"/>
<dbReference type="GO" id="GO:0005737">
    <property type="term" value="C:cytoplasm"/>
    <property type="evidence" value="ECO:0007669"/>
    <property type="project" value="UniProtKB-SubCell"/>
</dbReference>
<evidence type="ECO:0000256" key="4">
    <source>
        <dbReference type="ARBA" id="ARBA00022777"/>
    </source>
</evidence>
<dbReference type="Gene3D" id="3.40.50.300">
    <property type="entry name" value="P-loop containing nucleotide triphosphate hydrolases"/>
    <property type="match status" value="1"/>
</dbReference>
<keyword evidence="9" id="KW-1185">Reference proteome</keyword>
<evidence type="ECO:0000313" key="8">
    <source>
        <dbReference type="EMBL" id="RWZ79825.1"/>
    </source>
</evidence>
<dbReference type="EC" id="2.7.4.3" evidence="5 7"/>
<evidence type="ECO:0000256" key="5">
    <source>
        <dbReference type="HAMAP-Rule" id="MF_00235"/>
    </source>
</evidence>
<feature type="binding site" evidence="5">
    <location>
        <position position="30"/>
    </location>
    <ligand>
        <name>AMP</name>
        <dbReference type="ChEBI" id="CHEBI:456215"/>
    </ligand>
</feature>
<comment type="catalytic activity">
    <reaction evidence="5 7">
        <text>AMP + ATP = 2 ADP</text>
        <dbReference type="Rhea" id="RHEA:12973"/>
        <dbReference type="ChEBI" id="CHEBI:30616"/>
        <dbReference type="ChEBI" id="CHEBI:456215"/>
        <dbReference type="ChEBI" id="CHEBI:456216"/>
        <dbReference type="EC" id="2.7.4.3"/>
    </reaction>
</comment>
<comment type="caution">
    <text evidence="8">The sequence shown here is derived from an EMBL/GenBank/DDBJ whole genome shotgun (WGS) entry which is preliminary data.</text>
</comment>